<dbReference type="PANTHER" id="PTHR34582">
    <property type="entry name" value="UPF0702 TRANSMEMBRANE PROTEIN YCAP"/>
    <property type="match status" value="1"/>
</dbReference>
<dbReference type="Gene3D" id="3.30.240.20">
    <property type="entry name" value="bsu07140 like domains"/>
    <property type="match status" value="1"/>
</dbReference>
<proteinExistence type="inferred from homology"/>
<evidence type="ECO:0000256" key="1">
    <source>
        <dbReference type="ARBA" id="ARBA00004651"/>
    </source>
</evidence>
<keyword evidence="5 7" id="KW-1133">Transmembrane helix</keyword>
<dbReference type="STRING" id="89065.SAMN05216605_1252"/>
<evidence type="ECO:0000256" key="3">
    <source>
        <dbReference type="ARBA" id="ARBA00022475"/>
    </source>
</evidence>
<keyword evidence="4 7" id="KW-0812">Transmembrane</keyword>
<evidence type="ECO:0008006" key="12">
    <source>
        <dbReference type="Google" id="ProtNLM"/>
    </source>
</evidence>
<dbReference type="InterPro" id="IPR007353">
    <property type="entry name" value="DUF421"/>
</dbReference>
<evidence type="ECO:0000256" key="7">
    <source>
        <dbReference type="SAM" id="Phobius"/>
    </source>
</evidence>
<evidence type="ECO:0000256" key="4">
    <source>
        <dbReference type="ARBA" id="ARBA00022692"/>
    </source>
</evidence>
<dbReference type="Proteomes" id="UP000182894">
    <property type="component" value="Unassembled WGS sequence"/>
</dbReference>
<dbReference type="RefSeq" id="WP_074758817.1">
    <property type="nucleotide sequence ID" value="NZ_FNCO01000025.1"/>
</dbReference>
<evidence type="ECO:0000313" key="11">
    <source>
        <dbReference type="Proteomes" id="UP000182894"/>
    </source>
</evidence>
<evidence type="ECO:0000256" key="6">
    <source>
        <dbReference type="ARBA" id="ARBA00023136"/>
    </source>
</evidence>
<accession>A0A1G8SCP7</accession>
<dbReference type="Pfam" id="PF20730">
    <property type="entry name" value="YetF_N"/>
    <property type="match status" value="1"/>
</dbReference>
<comment type="subcellular location">
    <subcellularLocation>
        <location evidence="1">Cell membrane</location>
        <topology evidence="1">Multi-pass membrane protein</topology>
    </subcellularLocation>
</comment>
<reference evidence="11" key="1">
    <citation type="submission" date="2016-10" db="EMBL/GenBank/DDBJ databases">
        <authorList>
            <person name="Varghese N."/>
            <person name="Submissions S."/>
        </authorList>
    </citation>
    <scope>NUCLEOTIDE SEQUENCE [LARGE SCALE GENOMIC DNA]</scope>
    <source>
        <strain evidence="11">ATCC 700689</strain>
    </source>
</reference>
<comment type="similarity">
    <text evidence="2">Belongs to the UPF0702 family.</text>
</comment>
<name>A0A1G8SCP7_9PSED</name>
<organism evidence="10 11">
    <name type="scientific">Pseudomonas abietaniphila</name>
    <dbReference type="NCBI Taxonomy" id="89065"/>
    <lineage>
        <taxon>Bacteria</taxon>
        <taxon>Pseudomonadati</taxon>
        <taxon>Pseudomonadota</taxon>
        <taxon>Gammaproteobacteria</taxon>
        <taxon>Pseudomonadales</taxon>
        <taxon>Pseudomonadaceae</taxon>
        <taxon>Pseudomonas</taxon>
    </lineage>
</organism>
<sequence>MDAVLRAGAIYIALMVLFRISGRRSLGEMTSFDFVLLLIIGEATQQALLGDDFSITNAILVIVTLLSIDIGFSLLKRRSKRIGKLIDGGPTIVVENGIFLRHRMHESRVQEDDIMQAARLGQGVENVDQIKFAIIERNGKISIITR</sequence>
<dbReference type="GO" id="GO:0005886">
    <property type="term" value="C:plasma membrane"/>
    <property type="evidence" value="ECO:0007669"/>
    <property type="project" value="UniProtKB-SubCell"/>
</dbReference>
<dbReference type="InterPro" id="IPR023090">
    <property type="entry name" value="UPF0702_alpha/beta_dom_sf"/>
</dbReference>
<feature type="transmembrane region" description="Helical" evidence="7">
    <location>
        <begin position="6"/>
        <end position="22"/>
    </location>
</feature>
<feature type="domain" description="YetF C-terminal" evidence="8">
    <location>
        <begin position="78"/>
        <end position="145"/>
    </location>
</feature>
<evidence type="ECO:0000313" key="10">
    <source>
        <dbReference type="EMBL" id="SDJ27019.1"/>
    </source>
</evidence>
<keyword evidence="11" id="KW-1185">Reference proteome</keyword>
<dbReference type="AlphaFoldDB" id="A0A1G8SCP7"/>
<evidence type="ECO:0000256" key="2">
    <source>
        <dbReference type="ARBA" id="ARBA00006448"/>
    </source>
</evidence>
<feature type="transmembrane region" description="Helical" evidence="7">
    <location>
        <begin position="55"/>
        <end position="75"/>
    </location>
</feature>
<dbReference type="EMBL" id="FNCO01000025">
    <property type="protein sequence ID" value="SDJ27019.1"/>
    <property type="molecule type" value="Genomic_DNA"/>
</dbReference>
<evidence type="ECO:0000256" key="5">
    <source>
        <dbReference type="ARBA" id="ARBA00022989"/>
    </source>
</evidence>
<dbReference type="Pfam" id="PF04239">
    <property type="entry name" value="DUF421"/>
    <property type="match status" value="1"/>
</dbReference>
<keyword evidence="3" id="KW-1003">Cell membrane</keyword>
<evidence type="ECO:0000259" key="8">
    <source>
        <dbReference type="Pfam" id="PF04239"/>
    </source>
</evidence>
<dbReference type="PANTHER" id="PTHR34582:SF2">
    <property type="entry name" value="UPF0702 TRANSMEMBRANE PROTEIN YDFR"/>
    <property type="match status" value="1"/>
</dbReference>
<evidence type="ECO:0000259" key="9">
    <source>
        <dbReference type="Pfam" id="PF20730"/>
    </source>
</evidence>
<dbReference type="InterPro" id="IPR048454">
    <property type="entry name" value="YetF_N"/>
</dbReference>
<keyword evidence="6 7" id="KW-0472">Membrane</keyword>
<feature type="domain" description="YetF-like N-terminal transmembrane" evidence="9">
    <location>
        <begin position="12"/>
        <end position="65"/>
    </location>
</feature>
<dbReference type="OrthoDB" id="9793799at2"/>
<protein>
    <recommendedName>
        <fullName evidence="12">DUF421 domain-containing protein</fullName>
    </recommendedName>
</protein>
<gene>
    <name evidence="10" type="ORF">SAMN05216605_1252</name>
</gene>